<keyword evidence="3" id="KW-1185">Reference proteome</keyword>
<dbReference type="InterPro" id="IPR000477">
    <property type="entry name" value="RT_dom"/>
</dbReference>
<evidence type="ECO:0000313" key="3">
    <source>
        <dbReference type="Proteomes" id="UP000299102"/>
    </source>
</evidence>
<dbReference type="EMBL" id="BGZK01000083">
    <property type="protein sequence ID" value="GBP16911.1"/>
    <property type="molecule type" value="Genomic_DNA"/>
</dbReference>
<dbReference type="GO" id="GO:0003964">
    <property type="term" value="F:RNA-directed DNA polymerase activity"/>
    <property type="evidence" value="ECO:0007669"/>
    <property type="project" value="UniProtKB-KW"/>
</dbReference>
<gene>
    <name evidence="2" type="primary">RTase</name>
    <name evidence="2" type="ORF">EVAR_101935_1</name>
</gene>
<name>A0A4C1TSC6_EUMVA</name>
<dbReference type="OrthoDB" id="414730at2759"/>
<dbReference type="PANTHER" id="PTHR33332">
    <property type="entry name" value="REVERSE TRANSCRIPTASE DOMAIN-CONTAINING PROTEIN"/>
    <property type="match status" value="1"/>
</dbReference>
<organism evidence="2 3">
    <name type="scientific">Eumeta variegata</name>
    <name type="common">Bagworm moth</name>
    <name type="synonym">Eumeta japonica</name>
    <dbReference type="NCBI Taxonomy" id="151549"/>
    <lineage>
        <taxon>Eukaryota</taxon>
        <taxon>Metazoa</taxon>
        <taxon>Ecdysozoa</taxon>
        <taxon>Arthropoda</taxon>
        <taxon>Hexapoda</taxon>
        <taxon>Insecta</taxon>
        <taxon>Pterygota</taxon>
        <taxon>Neoptera</taxon>
        <taxon>Endopterygota</taxon>
        <taxon>Lepidoptera</taxon>
        <taxon>Glossata</taxon>
        <taxon>Ditrysia</taxon>
        <taxon>Tineoidea</taxon>
        <taxon>Psychidae</taxon>
        <taxon>Oiketicinae</taxon>
        <taxon>Eumeta</taxon>
    </lineage>
</organism>
<accession>A0A4C1TSC6</accession>
<feature type="domain" description="Reverse transcriptase" evidence="1">
    <location>
        <begin position="1"/>
        <end position="225"/>
    </location>
</feature>
<keyword evidence="2" id="KW-0695">RNA-directed DNA polymerase</keyword>
<reference evidence="2 3" key="1">
    <citation type="journal article" date="2019" name="Commun. Biol.">
        <title>The bagworm genome reveals a unique fibroin gene that provides high tensile strength.</title>
        <authorList>
            <person name="Kono N."/>
            <person name="Nakamura H."/>
            <person name="Ohtoshi R."/>
            <person name="Tomita M."/>
            <person name="Numata K."/>
            <person name="Arakawa K."/>
        </authorList>
    </citation>
    <scope>NUCLEOTIDE SEQUENCE [LARGE SCALE GENOMIC DNA]</scope>
</reference>
<evidence type="ECO:0000259" key="1">
    <source>
        <dbReference type="PROSITE" id="PS50878"/>
    </source>
</evidence>
<keyword evidence="2" id="KW-0808">Transferase</keyword>
<dbReference type="AlphaFoldDB" id="A0A4C1TSC6"/>
<dbReference type="STRING" id="151549.A0A4C1TSC6"/>
<evidence type="ECO:0000313" key="2">
    <source>
        <dbReference type="EMBL" id="GBP16911.1"/>
    </source>
</evidence>
<sequence length="246" mass="28549">MLMEVTSQLDRMLRVAGLFSRCEFFVRFARDLNLLNKLGVELNQQISDSWEDLRDAIDVFCNLSKAFDCVHCDTLNRTLHHYGVTGRSLGLLESYLNDRIQRVDIYGERSSGSAVNMGVPQGSVLGPFRFLVYINDLPHLAKNDHGIVLCADDTFLLFKIDRHQPAFYEFKRFVTRKLYSKGYYTVLEYLNQKKPLGLSCSPIRPGTVLVYWCAEPPLPFFFFFIINRICHLTNHPKHFRHAHTHK</sequence>
<keyword evidence="2" id="KW-0548">Nucleotidyltransferase</keyword>
<protein>
    <submittedName>
        <fullName evidence="2">Probable RNA-directed DNA polymerase from transposon BS</fullName>
    </submittedName>
</protein>
<dbReference type="PROSITE" id="PS50878">
    <property type="entry name" value="RT_POL"/>
    <property type="match status" value="1"/>
</dbReference>
<comment type="caution">
    <text evidence="2">The sequence shown here is derived from an EMBL/GenBank/DDBJ whole genome shotgun (WGS) entry which is preliminary data.</text>
</comment>
<dbReference type="Pfam" id="PF00078">
    <property type="entry name" value="RVT_1"/>
    <property type="match status" value="1"/>
</dbReference>
<proteinExistence type="predicted"/>
<dbReference type="Proteomes" id="UP000299102">
    <property type="component" value="Unassembled WGS sequence"/>
</dbReference>